<dbReference type="InterPro" id="IPR035979">
    <property type="entry name" value="RBD_domain_sf"/>
</dbReference>
<proteinExistence type="predicted"/>
<dbReference type="OrthoDB" id="417481at2759"/>
<dbReference type="Proteomes" id="UP000724874">
    <property type="component" value="Unassembled WGS sequence"/>
</dbReference>
<accession>A0A9P5NMU0</accession>
<evidence type="ECO:0000256" key="1">
    <source>
        <dbReference type="ARBA" id="ARBA00022884"/>
    </source>
</evidence>
<keyword evidence="1 2" id="KW-0694">RNA-binding</keyword>
<dbReference type="Pfam" id="PF04059">
    <property type="entry name" value="RRM_2"/>
    <property type="match status" value="1"/>
</dbReference>
<feature type="compositionally biased region" description="Acidic residues" evidence="3">
    <location>
        <begin position="119"/>
        <end position="130"/>
    </location>
</feature>
<evidence type="ECO:0000259" key="4">
    <source>
        <dbReference type="PROSITE" id="PS50102"/>
    </source>
</evidence>
<evidence type="ECO:0000256" key="2">
    <source>
        <dbReference type="PROSITE-ProRule" id="PRU00176"/>
    </source>
</evidence>
<dbReference type="AlphaFoldDB" id="A0A9P5NMU0"/>
<dbReference type="PROSITE" id="PS50102">
    <property type="entry name" value="RRM"/>
    <property type="match status" value="1"/>
</dbReference>
<dbReference type="InterPro" id="IPR012677">
    <property type="entry name" value="Nucleotide-bd_a/b_plait_sf"/>
</dbReference>
<organism evidence="5 6">
    <name type="scientific">Gymnopilus junonius</name>
    <name type="common">Spectacular rustgill mushroom</name>
    <name type="synonym">Gymnopilus spectabilis subsp. junonius</name>
    <dbReference type="NCBI Taxonomy" id="109634"/>
    <lineage>
        <taxon>Eukaryota</taxon>
        <taxon>Fungi</taxon>
        <taxon>Dikarya</taxon>
        <taxon>Basidiomycota</taxon>
        <taxon>Agaricomycotina</taxon>
        <taxon>Agaricomycetes</taxon>
        <taxon>Agaricomycetidae</taxon>
        <taxon>Agaricales</taxon>
        <taxon>Agaricineae</taxon>
        <taxon>Hymenogastraceae</taxon>
        <taxon>Gymnopilus</taxon>
    </lineage>
</organism>
<dbReference type="CDD" id="cd12532">
    <property type="entry name" value="RRM3_MEI2_fungi"/>
    <property type="match status" value="1"/>
</dbReference>
<dbReference type="PANTHER" id="PTHR23189">
    <property type="entry name" value="RNA RECOGNITION MOTIF-CONTAINING"/>
    <property type="match status" value="1"/>
</dbReference>
<dbReference type="SUPFAM" id="SSF54928">
    <property type="entry name" value="RNA-binding domain, RBD"/>
    <property type="match status" value="1"/>
</dbReference>
<dbReference type="InterPro" id="IPR034862">
    <property type="entry name" value="Fungal_Mei2-like_RRM3"/>
</dbReference>
<sequence length="891" mass="97816">MSCPQPSIDLGTSQSRAPILAIEDDDHKSVSRFPPHSGPIPPEMSKDEESRIQRPSAPPSPKQSPLNPAQKKSFAPSTATRRTERDQPHSLLTPPLTPSSSIQTSTSRDSSVSAQPPSDTDDTPISEEIIDPDLESTRILLLENVNRQLSAEDLKSAIIESLVTFSSEKNAMDEHTKTPVLQLLRQDPLKGVNGRSLVSNGVFPIVFFDVRVAKVAQEVLTSPDFGRLHQCIGDEIDDKGERRWLSVRFVTLDELSKTLGYSSFLDGVNGSFSMSLQLLHQTTNGADDNLTGSVAGGLPASILDVKIDSEHGTISRGGFKINIVQNIVKSFGSVRVFEFSCQEVDHDGKCSLVYHVEYYDSREAATAFEDLSGKVMFGMKISVTRSPQQSGSSNVTVPFPNTSTAGESFIGLSAYPTTAQRKHLFARTRKDGGAKSYNDSNNIFPQPSPHVVSDGEASSPTFFYTSTPAFVEAPNNASALAVDVPRSALISAQHVRSQEPVWNGDNIHSNGPCYSPDGTCLYCPSRGPVPYSPGFYTISHSTPGAIYYPVPGSNMVNGTPIPNHGAPIYDYLDPQQFQPVPNAGPWGFDPAIAAVGTRPNALMPVISANVPSPGPFFLRDDSQIYQAGYIQTPDQNIAQPQHLTDNSSRPSIILPKALAPVSTPELSPSTYHPTPLSLLKYDTVAAITSPAVSGQNERNQLNIAKIEEGLDTRTTVMIKNIPNKMSDTDLTEYIGKVCPRRIDFLYLRMDFKNGCNVGYAFVNFISVQDLLHFAKERLGAKWNMFASEKVLQMSYANYQGKEALVEKFKNSAIMDERESWRPRIFYSSGSQQGLPEPFPAPTHIRRKERSSYNRGTLFPPNPHSNILHNYRPRQYRPGFVDDTQVPSHIPE</sequence>
<feature type="compositionally biased region" description="Low complexity" evidence="3">
    <location>
        <begin position="89"/>
        <end position="113"/>
    </location>
</feature>
<dbReference type="InterPro" id="IPR000504">
    <property type="entry name" value="RRM_dom"/>
</dbReference>
<dbReference type="EMBL" id="JADNYJ010000057">
    <property type="protein sequence ID" value="KAF8897027.1"/>
    <property type="molecule type" value="Genomic_DNA"/>
</dbReference>
<comment type="caution">
    <text evidence="5">The sequence shown here is derived from an EMBL/GenBank/DDBJ whole genome shotgun (WGS) entry which is preliminary data.</text>
</comment>
<evidence type="ECO:0000313" key="5">
    <source>
        <dbReference type="EMBL" id="KAF8897027.1"/>
    </source>
</evidence>
<dbReference type="Gene3D" id="3.30.70.330">
    <property type="match status" value="1"/>
</dbReference>
<feature type="region of interest" description="Disordered" evidence="3">
    <location>
        <begin position="1"/>
        <end position="130"/>
    </location>
</feature>
<dbReference type="GO" id="GO:0003723">
    <property type="term" value="F:RNA binding"/>
    <property type="evidence" value="ECO:0007669"/>
    <property type="project" value="UniProtKB-UniRule"/>
</dbReference>
<name>A0A9P5NMU0_GYMJU</name>
<reference evidence="5" key="1">
    <citation type="submission" date="2020-11" db="EMBL/GenBank/DDBJ databases">
        <authorList>
            <consortium name="DOE Joint Genome Institute"/>
            <person name="Ahrendt S."/>
            <person name="Riley R."/>
            <person name="Andreopoulos W."/>
            <person name="LaButti K."/>
            <person name="Pangilinan J."/>
            <person name="Ruiz-duenas F.J."/>
            <person name="Barrasa J.M."/>
            <person name="Sanchez-Garcia M."/>
            <person name="Camarero S."/>
            <person name="Miyauchi S."/>
            <person name="Serrano A."/>
            <person name="Linde D."/>
            <person name="Babiker R."/>
            <person name="Drula E."/>
            <person name="Ayuso-Fernandez I."/>
            <person name="Pacheco R."/>
            <person name="Padilla G."/>
            <person name="Ferreira P."/>
            <person name="Barriuso J."/>
            <person name="Kellner H."/>
            <person name="Castanera R."/>
            <person name="Alfaro M."/>
            <person name="Ramirez L."/>
            <person name="Pisabarro A.G."/>
            <person name="Kuo A."/>
            <person name="Tritt A."/>
            <person name="Lipzen A."/>
            <person name="He G."/>
            <person name="Yan M."/>
            <person name="Ng V."/>
            <person name="Cullen D."/>
            <person name="Martin F."/>
            <person name="Rosso M.-N."/>
            <person name="Henrissat B."/>
            <person name="Hibbett D."/>
            <person name="Martinez A.T."/>
            <person name="Grigoriev I.V."/>
        </authorList>
    </citation>
    <scope>NUCLEOTIDE SEQUENCE</scope>
    <source>
        <strain evidence="5">AH 44721</strain>
    </source>
</reference>
<evidence type="ECO:0000256" key="3">
    <source>
        <dbReference type="SAM" id="MobiDB-lite"/>
    </source>
</evidence>
<evidence type="ECO:0000313" key="6">
    <source>
        <dbReference type="Proteomes" id="UP000724874"/>
    </source>
</evidence>
<gene>
    <name evidence="5" type="ORF">CPB84DRAFT_1847973</name>
</gene>
<protein>
    <submittedName>
        <fullName evidence="5">RNA recognition motif 2-domain-containing protein</fullName>
    </submittedName>
</protein>
<feature type="domain" description="RRM" evidence="4">
    <location>
        <begin position="714"/>
        <end position="798"/>
    </location>
</feature>
<keyword evidence="6" id="KW-1185">Reference proteome</keyword>
<dbReference type="InterPro" id="IPR007201">
    <property type="entry name" value="Mei2-like_Rrm_C"/>
</dbReference>